<gene>
    <name evidence="1" type="ORF">PCHDK_000499700</name>
</gene>
<feature type="non-terminal residue" evidence="1">
    <location>
        <position position="194"/>
    </location>
</feature>
<evidence type="ECO:0000313" key="1">
    <source>
        <dbReference type="EMBL" id="SCL84763.1"/>
    </source>
</evidence>
<dbReference type="Proteomes" id="UP000195879">
    <property type="component" value="Unassembled WGS sequence"/>
</dbReference>
<evidence type="ECO:0000313" key="2">
    <source>
        <dbReference type="Proteomes" id="UP000195879"/>
    </source>
</evidence>
<sequence>MSKKLCEVINNIDTFTSVTVKNTAVLIKNNDILDEFCTTNKGEEDEDCATITQMVNSAIITLLKHFKNVVDDDGNAIENDILAQYAILWLNYKLNLMSYKNISNLNAFHNKYIKDIEKTADAEACNIYKDFINKKANLVNMDIKIMSKLYELLKILCKLYNEFDDENPDCTVCSKKPNEFDIYFETLNNDSSIT</sequence>
<proteinExistence type="predicted"/>
<dbReference type="InterPro" id="IPR006477">
    <property type="entry name" value="Yir_bir_cir"/>
</dbReference>
<organism evidence="1 2">
    <name type="scientific">Plasmodium chabaudi adami</name>
    <dbReference type="NCBI Taxonomy" id="5826"/>
    <lineage>
        <taxon>Eukaryota</taxon>
        <taxon>Sar</taxon>
        <taxon>Alveolata</taxon>
        <taxon>Apicomplexa</taxon>
        <taxon>Aconoidasida</taxon>
        <taxon>Haemosporida</taxon>
        <taxon>Plasmodiidae</taxon>
        <taxon>Plasmodium</taxon>
        <taxon>Plasmodium (Vinckeia)</taxon>
    </lineage>
</organism>
<protein>
    <submittedName>
        <fullName evidence="1">Plasmodium variant antigen protein Cir/Yir/Bir, putative</fullName>
    </submittedName>
</protein>
<dbReference type="AlphaFoldDB" id="A0A1D3L863"/>
<accession>A0A1D3L863</accession>
<name>A0A1D3L863_PLACE</name>
<dbReference type="EMBL" id="FMIO01000071">
    <property type="protein sequence ID" value="SCL84763.1"/>
    <property type="molecule type" value="Genomic_DNA"/>
</dbReference>
<dbReference type="NCBIfam" id="TIGR01590">
    <property type="entry name" value="yir-bir-cir_Pla"/>
    <property type="match status" value="1"/>
</dbReference>
<reference evidence="1 2" key="1">
    <citation type="submission" date="2016-08" db="EMBL/GenBank/DDBJ databases">
        <authorList>
            <consortium name="Pathogen Informatics"/>
        </authorList>
    </citation>
    <scope>NUCLEOTIDE SEQUENCE [LARGE SCALE GENOMIC DNA]</scope>
    <source>
        <strain evidence="1 2">DK</strain>
    </source>
</reference>
<dbReference type="Pfam" id="PF06022">
    <property type="entry name" value="Cir_Bir_Yir"/>
    <property type="match status" value="1"/>
</dbReference>